<proteinExistence type="predicted"/>
<accession>A0A3E4PV31</accession>
<name>A0A3E4PV31_9FIRM</name>
<evidence type="ECO:0000313" key="1">
    <source>
        <dbReference type="EMBL" id="RGK83788.1"/>
    </source>
</evidence>
<evidence type="ECO:0000313" key="2">
    <source>
        <dbReference type="Proteomes" id="UP000261324"/>
    </source>
</evidence>
<gene>
    <name evidence="1" type="ORF">DXC93_07245</name>
</gene>
<sequence>MSSQETFSITTLQRMCAGSEYLDESDIHMNDKTVSWDGNIIYYKTKKPASTGNEFLIPIQVKGKEYNILPDSNSISYPVDINDLKNYLKNGGVIFFVDAISKTEYNDKMYAKILLPVDIVHIMKGKEEQGSITVHLNHVKTVRELEGLCVLFKENRPKQAIVGVGKSIPDYDNISNFTISTLPTPYMNPAIAIAKSPFKYVYTKKDGIEIPILLTNLVTATESEWLIKIDDKIEQRYPIRHIYALNQTTTRISEIIEFVLTEKSQKTTIRCIEATNYNFETVFQASKIIIAVSDAEEVSIENISLGKNFLGEIQTAFTERFLAYHKRIVQLGEMLEELNIKRSLFKTKEILDAEPTIFFLKKGLVEMRVLSLPFQTDEDCGLYKQIIGRRKLLLEYEKIQEDGYIIRNYLKDGKRIAIFEDIPDGKTQKISRWFALRDEDIYQMIFDENDLLEAMNKISEEEIDQLLGLILDFLKAYDKERDRNILSLAEKLIDILGKYSMNSTILTINRFQIIARKRELELEERKTLAQIKYSENIFARCCACILLKQFDEFDIHMQQLSATEKEEFYSWPIASLLPNVEKNE</sequence>
<reference evidence="1 2" key="1">
    <citation type="submission" date="2018-08" db="EMBL/GenBank/DDBJ databases">
        <title>A genome reference for cultivated species of the human gut microbiota.</title>
        <authorList>
            <person name="Zou Y."/>
            <person name="Xue W."/>
            <person name="Luo G."/>
        </authorList>
    </citation>
    <scope>NUCLEOTIDE SEQUENCE [LARGE SCALE GENOMIC DNA]</scope>
    <source>
        <strain evidence="1 2">TF09-3</strain>
    </source>
</reference>
<protein>
    <recommendedName>
        <fullName evidence="3">DUF4365 domain-containing protein</fullName>
    </recommendedName>
</protein>
<dbReference type="EMBL" id="QSRA01000008">
    <property type="protein sequence ID" value="RGK83788.1"/>
    <property type="molecule type" value="Genomic_DNA"/>
</dbReference>
<dbReference type="Proteomes" id="UP000261324">
    <property type="component" value="Unassembled WGS sequence"/>
</dbReference>
<dbReference type="AlphaFoldDB" id="A0A3E4PV31"/>
<organism evidence="1 2">
    <name type="scientific">Dorea formicigenerans</name>
    <dbReference type="NCBI Taxonomy" id="39486"/>
    <lineage>
        <taxon>Bacteria</taxon>
        <taxon>Bacillati</taxon>
        <taxon>Bacillota</taxon>
        <taxon>Clostridia</taxon>
        <taxon>Lachnospirales</taxon>
        <taxon>Lachnospiraceae</taxon>
        <taxon>Dorea</taxon>
    </lineage>
</organism>
<comment type="caution">
    <text evidence="1">The sequence shown here is derived from an EMBL/GenBank/DDBJ whole genome shotgun (WGS) entry which is preliminary data.</text>
</comment>
<dbReference type="RefSeq" id="WP_117659674.1">
    <property type="nucleotide sequence ID" value="NZ_QSRA01000008.1"/>
</dbReference>
<evidence type="ECO:0008006" key="3">
    <source>
        <dbReference type="Google" id="ProtNLM"/>
    </source>
</evidence>